<feature type="non-terminal residue" evidence="2">
    <location>
        <position position="53"/>
    </location>
</feature>
<proteinExistence type="predicted"/>
<dbReference type="Proteomes" id="UP000335636">
    <property type="component" value="Unassembled WGS sequence"/>
</dbReference>
<organism evidence="2 3">
    <name type="scientific">Marmota monax</name>
    <name type="common">Woodchuck</name>
    <dbReference type="NCBI Taxonomy" id="9995"/>
    <lineage>
        <taxon>Eukaryota</taxon>
        <taxon>Metazoa</taxon>
        <taxon>Chordata</taxon>
        <taxon>Craniata</taxon>
        <taxon>Vertebrata</taxon>
        <taxon>Euteleostomi</taxon>
        <taxon>Mammalia</taxon>
        <taxon>Eutheria</taxon>
        <taxon>Euarchontoglires</taxon>
        <taxon>Glires</taxon>
        <taxon>Rodentia</taxon>
        <taxon>Sciuromorpha</taxon>
        <taxon>Sciuridae</taxon>
        <taxon>Xerinae</taxon>
        <taxon>Marmotini</taxon>
        <taxon>Marmota</taxon>
    </lineage>
</organism>
<feature type="domain" description="SEA" evidence="1">
    <location>
        <begin position="1"/>
        <end position="53"/>
    </location>
</feature>
<comment type="caution">
    <text evidence="2">The sequence shown here is derived from an EMBL/GenBank/DDBJ whole genome shotgun (WGS) entry which is preliminary data.</text>
</comment>
<evidence type="ECO:0000313" key="2">
    <source>
        <dbReference type="EMBL" id="VTJ83862.1"/>
    </source>
</evidence>
<feature type="non-terminal residue" evidence="2">
    <location>
        <position position="1"/>
    </location>
</feature>
<dbReference type="AlphaFoldDB" id="A0A5E4CSE7"/>
<reference evidence="2" key="1">
    <citation type="submission" date="2019-04" db="EMBL/GenBank/DDBJ databases">
        <authorList>
            <person name="Alioto T."/>
            <person name="Alioto T."/>
        </authorList>
    </citation>
    <scope>NUCLEOTIDE SEQUENCE [LARGE SCALE GENOMIC DNA]</scope>
</reference>
<gene>
    <name evidence="2" type="ORF">MONAX_5E033819</name>
</gene>
<dbReference type="InterPro" id="IPR000082">
    <property type="entry name" value="SEA_dom"/>
</dbReference>
<protein>
    <recommendedName>
        <fullName evidence="1">SEA domain-containing protein</fullName>
    </recommendedName>
</protein>
<dbReference type="PROSITE" id="PS50024">
    <property type="entry name" value="SEA"/>
    <property type="match status" value="1"/>
</dbReference>
<dbReference type="EMBL" id="CABDUW010001773">
    <property type="protein sequence ID" value="VTJ83862.1"/>
    <property type="molecule type" value="Genomic_DNA"/>
</dbReference>
<sequence length="53" mass="6091">PSDKGLKVDVLLKFQFTSNSANTIKRQADDILHRMLNSNESFLKKDPSLPYLR</sequence>
<evidence type="ECO:0000259" key="1">
    <source>
        <dbReference type="PROSITE" id="PS50024"/>
    </source>
</evidence>
<keyword evidence="3" id="KW-1185">Reference proteome</keyword>
<dbReference type="Pfam" id="PF01390">
    <property type="entry name" value="SEA"/>
    <property type="match status" value="1"/>
</dbReference>
<name>A0A5E4CSE7_MARMO</name>
<evidence type="ECO:0000313" key="3">
    <source>
        <dbReference type="Proteomes" id="UP000335636"/>
    </source>
</evidence>
<accession>A0A5E4CSE7</accession>